<organism evidence="1 2">
    <name type="scientific">Sandarakinorhabdus glacialis</name>
    <dbReference type="NCBI Taxonomy" id="1614636"/>
    <lineage>
        <taxon>Bacteria</taxon>
        <taxon>Pseudomonadati</taxon>
        <taxon>Pseudomonadota</taxon>
        <taxon>Alphaproteobacteria</taxon>
        <taxon>Sphingomonadales</taxon>
        <taxon>Sphingosinicellaceae</taxon>
        <taxon>Sandarakinorhabdus</taxon>
    </lineage>
</organism>
<evidence type="ECO:0000313" key="2">
    <source>
        <dbReference type="Proteomes" id="UP000635071"/>
    </source>
</evidence>
<dbReference type="AlphaFoldDB" id="A0A917E3U5"/>
<proteinExistence type="predicted"/>
<keyword evidence="2" id="KW-1185">Reference proteome</keyword>
<comment type="caution">
    <text evidence="1">The sequence shown here is derived from an EMBL/GenBank/DDBJ whole genome shotgun (WGS) entry which is preliminary data.</text>
</comment>
<dbReference type="Proteomes" id="UP000635071">
    <property type="component" value="Unassembled WGS sequence"/>
</dbReference>
<dbReference type="RefSeq" id="WP_243450479.1">
    <property type="nucleotide sequence ID" value="NZ_BMJM01000001.1"/>
</dbReference>
<gene>
    <name evidence="1" type="ORF">GCM10011529_01180</name>
</gene>
<reference evidence="1" key="1">
    <citation type="journal article" date="2014" name="Int. J. Syst. Evol. Microbiol.">
        <title>Complete genome sequence of Corynebacterium casei LMG S-19264T (=DSM 44701T), isolated from a smear-ripened cheese.</title>
        <authorList>
            <consortium name="US DOE Joint Genome Institute (JGI-PGF)"/>
            <person name="Walter F."/>
            <person name="Albersmeier A."/>
            <person name="Kalinowski J."/>
            <person name="Ruckert C."/>
        </authorList>
    </citation>
    <scope>NUCLEOTIDE SEQUENCE</scope>
    <source>
        <strain evidence="1">CGMCC 1.15519</strain>
    </source>
</reference>
<dbReference type="EMBL" id="BMJM01000001">
    <property type="protein sequence ID" value="GGD98820.1"/>
    <property type="molecule type" value="Genomic_DNA"/>
</dbReference>
<sequence>MFDARRGALANPLQSRLEVPAGVVKGNLDSADLAFAADAAPAVCPAACRRTRQVSAAILGCDDQRLTIYPAHAQRARG</sequence>
<protein>
    <submittedName>
        <fullName evidence="1">Uncharacterized protein</fullName>
    </submittedName>
</protein>
<reference evidence="1" key="2">
    <citation type="submission" date="2020-09" db="EMBL/GenBank/DDBJ databases">
        <authorList>
            <person name="Sun Q."/>
            <person name="Zhou Y."/>
        </authorList>
    </citation>
    <scope>NUCLEOTIDE SEQUENCE</scope>
    <source>
        <strain evidence="1">CGMCC 1.15519</strain>
    </source>
</reference>
<name>A0A917E3U5_9SPHN</name>
<accession>A0A917E3U5</accession>
<evidence type="ECO:0000313" key="1">
    <source>
        <dbReference type="EMBL" id="GGD98820.1"/>
    </source>
</evidence>